<evidence type="ECO:0000256" key="6">
    <source>
        <dbReference type="ARBA" id="ARBA00023136"/>
    </source>
</evidence>
<dbReference type="PRINTS" id="PR00812">
    <property type="entry name" value="BCTERIALGSPF"/>
</dbReference>
<dbReference type="InterPro" id="IPR003004">
    <property type="entry name" value="GspF/PilC"/>
</dbReference>
<dbReference type="Proteomes" id="UP000245959">
    <property type="component" value="Unassembled WGS sequence"/>
</dbReference>
<name>A0A2U1B8F7_9BACT</name>
<dbReference type="EMBL" id="QEKH01000004">
    <property type="protein sequence ID" value="PVY44949.1"/>
    <property type="molecule type" value="Genomic_DNA"/>
</dbReference>
<feature type="transmembrane region" description="Helical" evidence="7">
    <location>
        <begin position="208"/>
        <end position="235"/>
    </location>
</feature>
<feature type="domain" description="Type II secretion system protein GspF" evidence="8">
    <location>
        <begin position="67"/>
        <end position="190"/>
    </location>
</feature>
<keyword evidence="5 7" id="KW-1133">Transmembrane helix</keyword>
<dbReference type="OrthoDB" id="9805682at2"/>
<comment type="subcellular location">
    <subcellularLocation>
        <location evidence="1">Cell membrane</location>
        <topology evidence="1">Multi-pass membrane protein</topology>
    </subcellularLocation>
</comment>
<dbReference type="GO" id="GO:0005886">
    <property type="term" value="C:plasma membrane"/>
    <property type="evidence" value="ECO:0007669"/>
    <property type="project" value="UniProtKB-SubCell"/>
</dbReference>
<keyword evidence="3" id="KW-1003">Cell membrane</keyword>
<evidence type="ECO:0000256" key="2">
    <source>
        <dbReference type="ARBA" id="ARBA00005745"/>
    </source>
</evidence>
<evidence type="ECO:0000313" key="10">
    <source>
        <dbReference type="Proteomes" id="UP000245959"/>
    </source>
</evidence>
<evidence type="ECO:0000256" key="7">
    <source>
        <dbReference type="SAM" id="Phobius"/>
    </source>
</evidence>
<keyword evidence="4 7" id="KW-0812">Transmembrane</keyword>
<evidence type="ECO:0000259" key="8">
    <source>
        <dbReference type="Pfam" id="PF00482"/>
    </source>
</evidence>
<sequence length="400" mass="44349">MPRYKYIAAAPGRSGTEIDIEADSMQEAAAKLRSRGMTPIRCCGEADGEEAGPRRWLPYRKVDSYEFTSQLAPLLSANIPLERSLAIISESASDDELRDLANTLRQGLHEGKKFSDLVRSYGSVFPGFYANLIETGEETGCLPEVVEELQRFMSESKEMREFVVSSSIYPAVVLSITVMVAILMFTVFVPRFAQIFADMGREQPGSMVFLTTVSTVIMHACWIVPAALIGGWLVLKWRYGIAQLREWRSLIATRVPVFGKLLVEMEMGKFMRTLAILVSNHVDIIRTVRIATRVIQNQVIRASFSNLEGRLRGGEKLSAGLSGNPFVPPGLAARIRVGEESGAVGAMLTKSAAHLEENTRRKVKRLLSLFEPVVIVFLALMVLVVVVSIFMAIMEINEVN</sequence>
<reference evidence="9 10" key="1">
    <citation type="submission" date="2018-04" db="EMBL/GenBank/DDBJ databases">
        <title>Genomic Encyclopedia of Type Strains, Phase IV (KMG-IV): sequencing the most valuable type-strain genomes for metagenomic binning, comparative biology and taxonomic classification.</title>
        <authorList>
            <person name="Goeker M."/>
        </authorList>
    </citation>
    <scope>NUCLEOTIDE SEQUENCE [LARGE SCALE GENOMIC DNA]</scope>
    <source>
        <strain evidence="9 10">DSM 14823</strain>
    </source>
</reference>
<evidence type="ECO:0000256" key="5">
    <source>
        <dbReference type="ARBA" id="ARBA00022989"/>
    </source>
</evidence>
<comment type="similarity">
    <text evidence="2">Belongs to the GSP F family.</text>
</comment>
<accession>A0A2U1B8F7</accession>
<dbReference type="Pfam" id="PF00482">
    <property type="entry name" value="T2SSF"/>
    <property type="match status" value="2"/>
</dbReference>
<feature type="domain" description="Type II secretion system protein GspF" evidence="8">
    <location>
        <begin position="270"/>
        <end position="391"/>
    </location>
</feature>
<dbReference type="PANTHER" id="PTHR30012">
    <property type="entry name" value="GENERAL SECRETION PATHWAY PROTEIN"/>
    <property type="match status" value="1"/>
</dbReference>
<dbReference type="PANTHER" id="PTHR30012:SF0">
    <property type="entry name" value="TYPE II SECRETION SYSTEM PROTEIN F-RELATED"/>
    <property type="match status" value="1"/>
</dbReference>
<organism evidence="9 10">
    <name type="scientific">Victivallis vadensis</name>
    <dbReference type="NCBI Taxonomy" id="172901"/>
    <lineage>
        <taxon>Bacteria</taxon>
        <taxon>Pseudomonadati</taxon>
        <taxon>Lentisphaerota</taxon>
        <taxon>Lentisphaeria</taxon>
        <taxon>Victivallales</taxon>
        <taxon>Victivallaceae</taxon>
        <taxon>Victivallis</taxon>
    </lineage>
</organism>
<gene>
    <name evidence="9" type="ORF">C8D82_10493</name>
</gene>
<protein>
    <submittedName>
        <fullName evidence="9">Type II secretion system protein F (GspF)</fullName>
    </submittedName>
</protein>
<keyword evidence="6 7" id="KW-0472">Membrane</keyword>
<evidence type="ECO:0000256" key="3">
    <source>
        <dbReference type="ARBA" id="ARBA00022475"/>
    </source>
</evidence>
<dbReference type="AlphaFoldDB" id="A0A2U1B8F7"/>
<dbReference type="InterPro" id="IPR018076">
    <property type="entry name" value="T2SS_GspF_dom"/>
</dbReference>
<dbReference type="GeneID" id="78294263"/>
<dbReference type="Gene3D" id="1.20.81.30">
    <property type="entry name" value="Type II secretion system (T2SS), domain F"/>
    <property type="match status" value="2"/>
</dbReference>
<dbReference type="RefSeq" id="WP_116882940.1">
    <property type="nucleotide sequence ID" value="NZ_CABMMC010000039.1"/>
</dbReference>
<evidence type="ECO:0000256" key="1">
    <source>
        <dbReference type="ARBA" id="ARBA00004651"/>
    </source>
</evidence>
<proteinExistence type="inferred from homology"/>
<dbReference type="InterPro" id="IPR042094">
    <property type="entry name" value="T2SS_GspF_sf"/>
</dbReference>
<evidence type="ECO:0000256" key="4">
    <source>
        <dbReference type="ARBA" id="ARBA00022692"/>
    </source>
</evidence>
<feature type="transmembrane region" description="Helical" evidence="7">
    <location>
        <begin position="369"/>
        <end position="394"/>
    </location>
</feature>
<evidence type="ECO:0000313" key="9">
    <source>
        <dbReference type="EMBL" id="PVY44949.1"/>
    </source>
</evidence>
<comment type="caution">
    <text evidence="9">The sequence shown here is derived from an EMBL/GenBank/DDBJ whole genome shotgun (WGS) entry which is preliminary data.</text>
</comment>
<feature type="transmembrane region" description="Helical" evidence="7">
    <location>
        <begin position="162"/>
        <end position="188"/>
    </location>
</feature>
<keyword evidence="10" id="KW-1185">Reference proteome</keyword>